<dbReference type="Proteomes" id="UP000000768">
    <property type="component" value="Chromosome 4"/>
</dbReference>
<dbReference type="OMA" id="TQQIYNH"/>
<evidence type="ECO:0000313" key="2">
    <source>
        <dbReference type="Proteomes" id="UP000000768"/>
    </source>
</evidence>
<protein>
    <recommendedName>
        <fullName evidence="3">Myb/SANT-like domain-containing protein</fullName>
    </recommendedName>
</protein>
<reference evidence="1 2" key="1">
    <citation type="journal article" date="2009" name="Nature">
        <title>The Sorghum bicolor genome and the diversification of grasses.</title>
        <authorList>
            <person name="Paterson A.H."/>
            <person name="Bowers J.E."/>
            <person name="Bruggmann R."/>
            <person name="Dubchak I."/>
            <person name="Grimwood J."/>
            <person name="Gundlach H."/>
            <person name="Haberer G."/>
            <person name="Hellsten U."/>
            <person name="Mitros T."/>
            <person name="Poliakov A."/>
            <person name="Schmutz J."/>
            <person name="Spannagl M."/>
            <person name="Tang H."/>
            <person name="Wang X."/>
            <person name="Wicker T."/>
            <person name="Bharti A.K."/>
            <person name="Chapman J."/>
            <person name="Feltus F.A."/>
            <person name="Gowik U."/>
            <person name="Grigoriev I.V."/>
            <person name="Lyons E."/>
            <person name="Maher C.A."/>
            <person name="Martis M."/>
            <person name="Narechania A."/>
            <person name="Otillar R.P."/>
            <person name="Penning B.W."/>
            <person name="Salamov A.A."/>
            <person name="Wang Y."/>
            <person name="Zhang L."/>
            <person name="Carpita N.C."/>
            <person name="Freeling M."/>
            <person name="Gingle A.R."/>
            <person name="Hash C.T."/>
            <person name="Keller B."/>
            <person name="Klein P."/>
            <person name="Kresovich S."/>
            <person name="McCann M.C."/>
            <person name="Ming R."/>
            <person name="Peterson D.G."/>
            <person name="Mehboob-ur-Rahman"/>
            <person name="Ware D."/>
            <person name="Westhoff P."/>
            <person name="Mayer K.F."/>
            <person name="Messing J."/>
            <person name="Rokhsar D.S."/>
        </authorList>
    </citation>
    <scope>NUCLEOTIDE SEQUENCE [LARGE SCALE GENOMIC DNA]</scope>
    <source>
        <strain evidence="2">cv. BTx623</strain>
    </source>
</reference>
<dbReference type="InParanoid" id="A0A194YP38"/>
<gene>
    <name evidence="1" type="ORF">SORBI_3004G115200</name>
</gene>
<sequence>MLRRFHDLVVQGVKTDKGVKEVHVSQVATMISEFVRQIVSTQQIYNHLRKWRQTQQIYNHLRKWRQRWVKIVRLKDLSGALWDSDHNMIEGKRGKKRKVGQDELDIMNGMVRVVENVGAALKAPQHNEVHEDLYGCVMNYPGYTQEALMVALVYLLRNQAEGLCFVQMTEAHSILWLRDHLSNYMGP</sequence>
<reference evidence="2" key="2">
    <citation type="journal article" date="2018" name="Plant J.">
        <title>The Sorghum bicolor reference genome: improved assembly, gene annotations, a transcriptome atlas, and signatures of genome organization.</title>
        <authorList>
            <person name="McCormick R.F."/>
            <person name="Truong S.K."/>
            <person name="Sreedasyam A."/>
            <person name="Jenkins J."/>
            <person name="Shu S."/>
            <person name="Sims D."/>
            <person name="Kennedy M."/>
            <person name="Amirebrahimi M."/>
            <person name="Weers B.D."/>
            <person name="McKinley B."/>
            <person name="Mattison A."/>
            <person name="Morishige D.T."/>
            <person name="Grimwood J."/>
            <person name="Schmutz J."/>
            <person name="Mullet J.E."/>
        </authorList>
    </citation>
    <scope>NUCLEOTIDE SEQUENCE [LARGE SCALE GENOMIC DNA]</scope>
    <source>
        <strain evidence="2">cv. BTx623</strain>
    </source>
</reference>
<dbReference type="AlphaFoldDB" id="A0A194YP38"/>
<evidence type="ECO:0000313" key="1">
    <source>
        <dbReference type="EMBL" id="KXG29956.1"/>
    </source>
</evidence>
<name>A0A194YP38_SORBI</name>
<organism evidence="1 2">
    <name type="scientific">Sorghum bicolor</name>
    <name type="common">Sorghum</name>
    <name type="synonym">Sorghum vulgare</name>
    <dbReference type="NCBI Taxonomy" id="4558"/>
    <lineage>
        <taxon>Eukaryota</taxon>
        <taxon>Viridiplantae</taxon>
        <taxon>Streptophyta</taxon>
        <taxon>Embryophyta</taxon>
        <taxon>Tracheophyta</taxon>
        <taxon>Spermatophyta</taxon>
        <taxon>Magnoliopsida</taxon>
        <taxon>Liliopsida</taxon>
        <taxon>Poales</taxon>
        <taxon>Poaceae</taxon>
        <taxon>PACMAD clade</taxon>
        <taxon>Panicoideae</taxon>
        <taxon>Andropogonodae</taxon>
        <taxon>Andropogoneae</taxon>
        <taxon>Sorghinae</taxon>
        <taxon>Sorghum</taxon>
    </lineage>
</organism>
<dbReference type="Gramene" id="KXG29956">
    <property type="protein sequence ID" value="KXG29956"/>
    <property type="gene ID" value="SORBI_3004G115200"/>
</dbReference>
<dbReference type="PANTHER" id="PTHR47127">
    <property type="entry name" value="10A19I.15"/>
    <property type="match status" value="1"/>
</dbReference>
<evidence type="ECO:0008006" key="3">
    <source>
        <dbReference type="Google" id="ProtNLM"/>
    </source>
</evidence>
<keyword evidence="2" id="KW-1185">Reference proteome</keyword>
<proteinExistence type="predicted"/>
<dbReference type="EMBL" id="CM000763">
    <property type="protein sequence ID" value="KXG29956.1"/>
    <property type="molecule type" value="Genomic_DNA"/>
</dbReference>
<accession>A0A194YP38</accession>